<dbReference type="RefSeq" id="WP_190885023.1">
    <property type="nucleotide sequence ID" value="NZ_JACWZY010000001.1"/>
</dbReference>
<gene>
    <name evidence="1" type="ORF">IC229_00840</name>
</gene>
<dbReference type="EMBL" id="JACWZY010000001">
    <property type="protein sequence ID" value="MBD2699162.1"/>
    <property type="molecule type" value="Genomic_DNA"/>
</dbReference>
<proteinExistence type="predicted"/>
<evidence type="ECO:0000313" key="1">
    <source>
        <dbReference type="EMBL" id="MBD2699162.1"/>
    </source>
</evidence>
<organism evidence="1 2">
    <name type="scientific">Spirosoma profusum</name>
    <dbReference type="NCBI Taxonomy" id="2771354"/>
    <lineage>
        <taxon>Bacteria</taxon>
        <taxon>Pseudomonadati</taxon>
        <taxon>Bacteroidota</taxon>
        <taxon>Cytophagia</taxon>
        <taxon>Cytophagales</taxon>
        <taxon>Cytophagaceae</taxon>
        <taxon>Spirosoma</taxon>
    </lineage>
</organism>
<reference evidence="1" key="1">
    <citation type="submission" date="2020-09" db="EMBL/GenBank/DDBJ databases">
        <authorList>
            <person name="Kim M.K."/>
        </authorList>
    </citation>
    <scope>NUCLEOTIDE SEQUENCE</scope>
    <source>
        <strain evidence="1">BT702</strain>
    </source>
</reference>
<evidence type="ECO:0000313" key="2">
    <source>
        <dbReference type="Proteomes" id="UP000598820"/>
    </source>
</evidence>
<accession>A0A927AT33</accession>
<protein>
    <submittedName>
        <fullName evidence="1">Uncharacterized protein</fullName>
    </submittedName>
</protein>
<keyword evidence="2" id="KW-1185">Reference proteome</keyword>
<name>A0A927AT33_9BACT</name>
<dbReference type="AlphaFoldDB" id="A0A927AT33"/>
<comment type="caution">
    <text evidence="1">The sequence shown here is derived from an EMBL/GenBank/DDBJ whole genome shotgun (WGS) entry which is preliminary data.</text>
</comment>
<dbReference type="Proteomes" id="UP000598820">
    <property type="component" value="Unassembled WGS sequence"/>
</dbReference>
<sequence length="53" mass="6231">MKNVPRRGHNTSILTTNPAYSTHSVRIIHFTLFFSNDFLNHLSLNTYELNFSY</sequence>